<gene>
    <name evidence="2" type="ORF">INT43_001129</name>
</gene>
<keyword evidence="1" id="KW-1133">Transmembrane helix</keyword>
<dbReference type="Proteomes" id="UP000654370">
    <property type="component" value="Unassembled WGS sequence"/>
</dbReference>
<organism evidence="2 3">
    <name type="scientific">Mortierella isabellina</name>
    <name type="common">Filamentous fungus</name>
    <name type="synonym">Umbelopsis isabellina</name>
    <dbReference type="NCBI Taxonomy" id="91625"/>
    <lineage>
        <taxon>Eukaryota</taxon>
        <taxon>Fungi</taxon>
        <taxon>Fungi incertae sedis</taxon>
        <taxon>Mucoromycota</taxon>
        <taxon>Mucoromycotina</taxon>
        <taxon>Umbelopsidomycetes</taxon>
        <taxon>Umbelopsidales</taxon>
        <taxon>Umbelopsidaceae</taxon>
        <taxon>Umbelopsis</taxon>
    </lineage>
</organism>
<protein>
    <submittedName>
        <fullName evidence="2">Uncharacterized protein</fullName>
    </submittedName>
</protein>
<keyword evidence="1" id="KW-0472">Membrane</keyword>
<reference evidence="2" key="1">
    <citation type="submission" date="2020-12" db="EMBL/GenBank/DDBJ databases">
        <title>Metabolic potential, ecology and presence of endohyphal bacteria is reflected in genomic diversity of Mucoromycotina.</title>
        <authorList>
            <person name="Muszewska A."/>
            <person name="Okrasinska A."/>
            <person name="Steczkiewicz K."/>
            <person name="Drgas O."/>
            <person name="Orlowska M."/>
            <person name="Perlinska-Lenart U."/>
            <person name="Aleksandrzak-Piekarczyk T."/>
            <person name="Szatraj K."/>
            <person name="Zielenkiewicz U."/>
            <person name="Pilsyk S."/>
            <person name="Malc E."/>
            <person name="Mieczkowski P."/>
            <person name="Kruszewska J.S."/>
            <person name="Biernat P."/>
            <person name="Pawlowska J."/>
        </authorList>
    </citation>
    <scope>NUCLEOTIDE SEQUENCE</scope>
    <source>
        <strain evidence="2">WA0000067209</strain>
    </source>
</reference>
<evidence type="ECO:0000313" key="2">
    <source>
        <dbReference type="EMBL" id="KAG2175482.1"/>
    </source>
</evidence>
<accession>A0A8H7PK28</accession>
<keyword evidence="1" id="KW-0812">Transmembrane</keyword>
<sequence length="95" mass="10639">MSSLLQKVAFWYSSQLHFIQLSCMILIFYPISTVVPIVTVVGYSRVVNAESAMSHPQRFISTSGDKEALELVRSEWKVRNHGIGLRDVRRSGGGV</sequence>
<name>A0A8H7PK28_MORIS</name>
<evidence type="ECO:0000313" key="3">
    <source>
        <dbReference type="Proteomes" id="UP000654370"/>
    </source>
</evidence>
<proteinExistence type="predicted"/>
<dbReference type="AlphaFoldDB" id="A0A8H7PK28"/>
<dbReference type="EMBL" id="JAEPQZ010000011">
    <property type="protein sequence ID" value="KAG2175482.1"/>
    <property type="molecule type" value="Genomic_DNA"/>
</dbReference>
<evidence type="ECO:0000256" key="1">
    <source>
        <dbReference type="SAM" id="Phobius"/>
    </source>
</evidence>
<comment type="caution">
    <text evidence="2">The sequence shown here is derived from an EMBL/GenBank/DDBJ whole genome shotgun (WGS) entry which is preliminary data.</text>
</comment>
<feature type="transmembrane region" description="Helical" evidence="1">
    <location>
        <begin position="18"/>
        <end position="43"/>
    </location>
</feature>
<keyword evidence="3" id="KW-1185">Reference proteome</keyword>
<dbReference type="OrthoDB" id="2310186at2759"/>